<dbReference type="InterPro" id="IPR002912">
    <property type="entry name" value="ACT_dom"/>
</dbReference>
<dbReference type="GO" id="GO:0005886">
    <property type="term" value="C:plasma membrane"/>
    <property type="evidence" value="ECO:0007669"/>
    <property type="project" value="TreeGrafter"/>
</dbReference>
<reference evidence="4" key="1">
    <citation type="submission" date="2018-06" db="EMBL/GenBank/DDBJ databases">
        <authorList>
            <person name="Zhirakovskaya E."/>
        </authorList>
    </citation>
    <scope>NUCLEOTIDE SEQUENCE</scope>
</reference>
<organism evidence="4">
    <name type="scientific">hydrothermal vent metagenome</name>
    <dbReference type="NCBI Taxonomy" id="652676"/>
    <lineage>
        <taxon>unclassified sequences</taxon>
        <taxon>metagenomes</taxon>
        <taxon>ecological metagenomes</taxon>
    </lineage>
</organism>
<keyword evidence="4" id="KW-0378">Hydrolase</keyword>
<dbReference type="Pfam" id="PF13291">
    <property type="entry name" value="ACT_4"/>
    <property type="match status" value="1"/>
</dbReference>
<keyword evidence="4" id="KW-0418">Kinase</keyword>
<gene>
    <name evidence="4" type="ORF">MNBD_GAMMA04-1830</name>
</gene>
<dbReference type="InterPro" id="IPR012676">
    <property type="entry name" value="TGS-like"/>
</dbReference>
<sequence length="723" mass="83496">MQTARDLFSLIFKQEELTSEQLIRCELACSIALEAQNLPEQSVVRSMDVAQILSQLNMDEETLIATLVSDENLVNIYTSKMIEERFGKATSELVSGIRKLNHFKEFDINRRADDVQNERLRQMLLAMTSDIRIMIVKLAYRVARLRHLKYEDPVICHQIASETELIFSPLANRLGIAQLKWELEDLSFRYLHEDKYKEIASQLNLKRTEREAYINRTMDILSNLLTSHQIESTISGRPKHIYSIWKKMQRKKLPIDELYDLRAIRIHVDTVKDCYEVLGLIHSRWNYVKQEFDDYIATPKENGYQSIHTVIIGPEGHTVEIQIRTPEMHYNSEYGIAAHWRYKEGGEGKSVDKKLEKSISNVRQLLENTSDPEVFKEISTELQSQNIFVMTPKNEIITLRQGATPLDFAYNIHTQLGHRCRGAKVNGRIQPLSTPLKTGDKVEVLTIKNGQPSRNWLNPNLGYLTSSSARNKVKSWFNKQNREENIQVGEAIYHREIKRLHAESISLPQVLERFKYSESDSFFEDLGKSRINERQLTSAIQRLLKPQKKPEHQQKTFAFKHQELSNNGDEQNAVYVVGAVHLKTNLAPCCAPKFGEDVVGYVTRGRGITVHRRDCANILNLTHEELQRLIHVSWNKEHAEDPDYQASLHIVAFDRKGLLRDILNTLANLNVNLIDSKTHTDLQERTVDMNLTLEISSHIVLGDILDYIERIQNVESAAISRRK</sequence>
<evidence type="ECO:0000313" key="4">
    <source>
        <dbReference type="EMBL" id="VAW43897.1"/>
    </source>
</evidence>
<dbReference type="FunFam" id="3.10.20.30:FF:000002">
    <property type="entry name" value="GTP pyrophosphokinase (RelA/SpoT)"/>
    <property type="match status" value="1"/>
</dbReference>
<dbReference type="Pfam" id="PF02824">
    <property type="entry name" value="TGS"/>
    <property type="match status" value="1"/>
</dbReference>
<evidence type="ECO:0000256" key="1">
    <source>
        <dbReference type="ARBA" id="ARBA00007476"/>
    </source>
</evidence>
<evidence type="ECO:0000259" key="3">
    <source>
        <dbReference type="PROSITE" id="PS51880"/>
    </source>
</evidence>
<dbReference type="SUPFAM" id="SSF81271">
    <property type="entry name" value="TGS-like"/>
    <property type="match status" value="1"/>
</dbReference>
<dbReference type="CDD" id="cd04876">
    <property type="entry name" value="ACT_RelA-SpoT"/>
    <property type="match status" value="1"/>
</dbReference>
<dbReference type="SUPFAM" id="SSF55021">
    <property type="entry name" value="ACT-like"/>
    <property type="match status" value="1"/>
</dbReference>
<dbReference type="PROSITE" id="PS51880">
    <property type="entry name" value="TGS"/>
    <property type="match status" value="1"/>
</dbReference>
<dbReference type="PROSITE" id="PS51671">
    <property type="entry name" value="ACT"/>
    <property type="match status" value="1"/>
</dbReference>
<dbReference type="GO" id="GO:0008893">
    <property type="term" value="F:guanosine-3',5'-bis(diphosphate) 3'-diphosphatase activity"/>
    <property type="evidence" value="ECO:0007669"/>
    <property type="project" value="TreeGrafter"/>
</dbReference>
<dbReference type="InterPro" id="IPR012675">
    <property type="entry name" value="Beta-grasp_dom_sf"/>
</dbReference>
<dbReference type="AlphaFoldDB" id="A0A3B0VZP4"/>
<evidence type="ECO:0000259" key="2">
    <source>
        <dbReference type="PROSITE" id="PS51671"/>
    </source>
</evidence>
<dbReference type="EC" id="2.7.6.5" evidence="4"/>
<dbReference type="InterPro" id="IPR004095">
    <property type="entry name" value="TGS"/>
</dbReference>
<name>A0A3B0VZP4_9ZZZZ</name>
<dbReference type="EMBL" id="UOFB01000003">
    <property type="protein sequence ID" value="VAW43897.1"/>
    <property type="molecule type" value="Genomic_DNA"/>
</dbReference>
<proteinExistence type="inferred from homology"/>
<dbReference type="InterPro" id="IPR043519">
    <property type="entry name" value="NT_sf"/>
</dbReference>
<feature type="domain" description="ACT" evidence="2">
    <location>
        <begin position="647"/>
        <end position="723"/>
    </location>
</feature>
<dbReference type="InterPro" id="IPR007685">
    <property type="entry name" value="RelA_SpoT"/>
</dbReference>
<dbReference type="Gene3D" id="3.30.70.260">
    <property type="match status" value="1"/>
</dbReference>
<dbReference type="GO" id="GO:0016301">
    <property type="term" value="F:kinase activity"/>
    <property type="evidence" value="ECO:0007669"/>
    <property type="project" value="UniProtKB-KW"/>
</dbReference>
<feature type="domain" description="TGS" evidence="3">
    <location>
        <begin position="381"/>
        <end position="446"/>
    </location>
</feature>
<protein>
    <submittedName>
        <fullName evidence="4">Inactive (P)ppGpp 3'-pyrophosphohydrolase domain / GTP pyrophosphokinase, (P)ppGpp synthetase I</fullName>
        <ecNumber evidence="4">2.7.6.5</ecNumber>
    </submittedName>
</protein>
<dbReference type="CDD" id="cd05399">
    <property type="entry name" value="NT_Rel-Spo_like"/>
    <property type="match status" value="1"/>
</dbReference>
<dbReference type="CDD" id="cd01668">
    <property type="entry name" value="TGS_RSH"/>
    <property type="match status" value="1"/>
</dbReference>
<dbReference type="InterPro" id="IPR045865">
    <property type="entry name" value="ACT-like_dom_sf"/>
</dbReference>
<dbReference type="GO" id="GO:0015969">
    <property type="term" value="P:guanosine tetraphosphate metabolic process"/>
    <property type="evidence" value="ECO:0007669"/>
    <property type="project" value="InterPro"/>
</dbReference>
<dbReference type="Pfam" id="PF04607">
    <property type="entry name" value="RelA_SpoT"/>
    <property type="match status" value="1"/>
</dbReference>
<dbReference type="PANTHER" id="PTHR21262">
    <property type="entry name" value="GUANOSINE-3',5'-BIS DIPHOSPHATE 3'-PYROPHOSPHOHYDROLASE"/>
    <property type="match status" value="1"/>
</dbReference>
<dbReference type="NCBIfam" id="TIGR00691">
    <property type="entry name" value="spoT_relA"/>
    <property type="match status" value="1"/>
</dbReference>
<dbReference type="Gene3D" id="3.10.20.30">
    <property type="match status" value="1"/>
</dbReference>
<keyword evidence="4" id="KW-0808">Transferase</keyword>
<dbReference type="FunFam" id="3.30.460.10:FF:000001">
    <property type="entry name" value="GTP pyrophosphokinase RelA"/>
    <property type="match status" value="1"/>
</dbReference>
<comment type="similarity">
    <text evidence="1">Belongs to the RelA/SpoT family.</text>
</comment>
<dbReference type="InterPro" id="IPR033655">
    <property type="entry name" value="TGS_RelA/SpoT"/>
</dbReference>
<dbReference type="Pfam" id="PF13328">
    <property type="entry name" value="HD_4"/>
    <property type="match status" value="1"/>
</dbReference>
<dbReference type="InterPro" id="IPR004811">
    <property type="entry name" value="RelA/Spo_fam"/>
</dbReference>
<dbReference type="SUPFAM" id="SSF109604">
    <property type="entry name" value="HD-domain/PDEase-like"/>
    <property type="match status" value="1"/>
</dbReference>
<dbReference type="GO" id="GO:0042594">
    <property type="term" value="P:response to starvation"/>
    <property type="evidence" value="ECO:0007669"/>
    <property type="project" value="TreeGrafter"/>
</dbReference>
<dbReference type="SMART" id="SM00954">
    <property type="entry name" value="RelA_SpoT"/>
    <property type="match status" value="1"/>
</dbReference>
<accession>A0A3B0VZP4</accession>
<dbReference type="Gene3D" id="3.30.460.10">
    <property type="entry name" value="Beta Polymerase, domain 2"/>
    <property type="match status" value="1"/>
</dbReference>
<dbReference type="SUPFAM" id="SSF81301">
    <property type="entry name" value="Nucleotidyltransferase"/>
    <property type="match status" value="1"/>
</dbReference>
<dbReference type="PANTHER" id="PTHR21262:SF31">
    <property type="entry name" value="GTP PYROPHOSPHOKINASE"/>
    <property type="match status" value="1"/>
</dbReference>
<dbReference type="Gene3D" id="1.10.3210.10">
    <property type="entry name" value="Hypothetical protein af1432"/>
    <property type="match status" value="1"/>
</dbReference>
<dbReference type="GO" id="GO:0008728">
    <property type="term" value="F:GTP diphosphokinase activity"/>
    <property type="evidence" value="ECO:0007669"/>
    <property type="project" value="UniProtKB-EC"/>
</dbReference>